<sequence length="162" mass="16544">MSDAEGALAAALNEGESVPAVAPPGGHYLPFSVVGNVCYLAGYISHASTDELIIGKVKDASVGAAAARTCALGHLALLRERCGGLENVARWHKVTAYVNAESDYPDSPAVANGYTDLVVAVFGPDVGMHARSAVSVAGLPMGASVEVEAIVELKDPSLAKRA</sequence>
<evidence type="ECO:0000259" key="1">
    <source>
        <dbReference type="Pfam" id="PF14588"/>
    </source>
</evidence>
<accession>A0A8J6C9B5</accession>
<keyword evidence="3" id="KW-1185">Reference proteome</keyword>
<feature type="domain" description="Endoribonuclease L-PSP/chorismate mutase-like" evidence="1">
    <location>
        <begin position="14"/>
        <end position="143"/>
    </location>
</feature>
<reference evidence="2" key="1">
    <citation type="submission" date="2021-05" db="EMBL/GenBank/DDBJ databases">
        <title>The genome of the haptophyte Pavlova lutheri (Diacronema luteri, Pavlovales) - a model for lipid biosynthesis in eukaryotic algae.</title>
        <authorList>
            <person name="Hulatt C.J."/>
            <person name="Posewitz M.C."/>
        </authorList>
    </citation>
    <scope>NUCLEOTIDE SEQUENCE</scope>
    <source>
        <strain evidence="2">NIVA-4/92</strain>
    </source>
</reference>
<dbReference type="Pfam" id="PF14588">
    <property type="entry name" value="YjgF_endoribonc"/>
    <property type="match status" value="1"/>
</dbReference>
<dbReference type="Gene3D" id="3.30.1330.40">
    <property type="entry name" value="RutC-like"/>
    <property type="match status" value="1"/>
</dbReference>
<dbReference type="SUPFAM" id="SSF55298">
    <property type="entry name" value="YjgF-like"/>
    <property type="match status" value="1"/>
</dbReference>
<dbReference type="PANTHER" id="PTHR43760">
    <property type="entry name" value="ENDORIBONUCLEASE-RELATED"/>
    <property type="match status" value="1"/>
</dbReference>
<dbReference type="CDD" id="cd02199">
    <property type="entry name" value="YjgF_YER057c_UK114_like_1"/>
    <property type="match status" value="1"/>
</dbReference>
<dbReference type="InterPro" id="IPR013813">
    <property type="entry name" value="Endoribo_LPSP/chorism_mut-like"/>
</dbReference>
<proteinExistence type="predicted"/>
<comment type="caution">
    <text evidence="2">The sequence shown here is derived from an EMBL/GenBank/DDBJ whole genome shotgun (WGS) entry which is preliminary data.</text>
</comment>
<name>A0A8J6C9B5_DIALT</name>
<evidence type="ECO:0000313" key="2">
    <source>
        <dbReference type="EMBL" id="KAG8466327.1"/>
    </source>
</evidence>
<dbReference type="OrthoDB" id="309640at2759"/>
<dbReference type="OMA" id="HPYVING"/>
<evidence type="ECO:0000313" key="3">
    <source>
        <dbReference type="Proteomes" id="UP000751190"/>
    </source>
</evidence>
<dbReference type="PANTHER" id="PTHR43760:SF1">
    <property type="entry name" value="ENDORIBONUCLEASE L-PSP_CHORISMATE MUTASE-LIKE DOMAIN-CONTAINING PROTEIN"/>
    <property type="match status" value="1"/>
</dbReference>
<dbReference type="EMBL" id="JAGTXO010000008">
    <property type="protein sequence ID" value="KAG8466327.1"/>
    <property type="molecule type" value="Genomic_DNA"/>
</dbReference>
<dbReference type="AlphaFoldDB" id="A0A8J6C9B5"/>
<dbReference type="InterPro" id="IPR035959">
    <property type="entry name" value="RutC-like_sf"/>
</dbReference>
<organism evidence="2 3">
    <name type="scientific">Diacronema lutheri</name>
    <name type="common">Unicellular marine alga</name>
    <name type="synonym">Monochrysis lutheri</name>
    <dbReference type="NCBI Taxonomy" id="2081491"/>
    <lineage>
        <taxon>Eukaryota</taxon>
        <taxon>Haptista</taxon>
        <taxon>Haptophyta</taxon>
        <taxon>Pavlovophyceae</taxon>
        <taxon>Pavlovales</taxon>
        <taxon>Pavlovaceae</taxon>
        <taxon>Diacronema</taxon>
    </lineage>
</organism>
<gene>
    <name evidence="2" type="ORF">KFE25_002083</name>
</gene>
<protein>
    <recommendedName>
        <fullName evidence="1">Endoribonuclease L-PSP/chorismate mutase-like domain-containing protein</fullName>
    </recommendedName>
</protein>
<dbReference type="Proteomes" id="UP000751190">
    <property type="component" value="Unassembled WGS sequence"/>
</dbReference>